<dbReference type="GO" id="GO:0004519">
    <property type="term" value="F:endonuclease activity"/>
    <property type="evidence" value="ECO:0007669"/>
    <property type="project" value="InterPro"/>
</dbReference>
<evidence type="ECO:0000256" key="1">
    <source>
        <dbReference type="SAM" id="MobiDB-lite"/>
    </source>
</evidence>
<dbReference type="Pfam" id="PF14528">
    <property type="entry name" value="LAGLIDADG_3"/>
    <property type="match status" value="2"/>
</dbReference>
<organism evidence="3">
    <name type="scientific">Caldisericum exile</name>
    <dbReference type="NCBI Taxonomy" id="693075"/>
    <lineage>
        <taxon>Bacteria</taxon>
        <taxon>Pseudomonadati</taxon>
        <taxon>Caldisericota/Cryosericota group</taxon>
        <taxon>Caldisericota</taxon>
        <taxon>Caldisericia</taxon>
        <taxon>Caldisericales</taxon>
        <taxon>Caldisericaceae</taxon>
        <taxon>Caldisericum</taxon>
    </lineage>
</organism>
<proteinExistence type="predicted"/>
<protein>
    <recommendedName>
        <fullName evidence="2">DOD-type homing endonuclease domain-containing protein</fullName>
    </recommendedName>
</protein>
<name>A0A7C4XTN8_9BACT</name>
<dbReference type="Gene3D" id="3.10.28.10">
    <property type="entry name" value="Homing endonucleases"/>
    <property type="match status" value="1"/>
</dbReference>
<dbReference type="EMBL" id="DTHV01000014">
    <property type="protein sequence ID" value="HGW59898.1"/>
    <property type="molecule type" value="Genomic_DNA"/>
</dbReference>
<reference evidence="3" key="1">
    <citation type="journal article" date="2020" name="mSystems">
        <title>Genome- and Community-Level Interaction Insights into Carbon Utilization and Element Cycling Functions of Hydrothermarchaeota in Hydrothermal Sediment.</title>
        <authorList>
            <person name="Zhou Z."/>
            <person name="Liu Y."/>
            <person name="Xu W."/>
            <person name="Pan J."/>
            <person name="Luo Z.H."/>
            <person name="Li M."/>
        </authorList>
    </citation>
    <scope>NUCLEOTIDE SEQUENCE [LARGE SCALE GENOMIC DNA]</scope>
    <source>
        <strain evidence="3">SpSt-794</strain>
    </source>
</reference>
<feature type="region of interest" description="Disordered" evidence="1">
    <location>
        <begin position="23"/>
        <end position="45"/>
    </location>
</feature>
<dbReference type="AlphaFoldDB" id="A0A7C4XTN8"/>
<dbReference type="SUPFAM" id="SSF55608">
    <property type="entry name" value="Homing endonucleases"/>
    <property type="match status" value="2"/>
</dbReference>
<dbReference type="InterPro" id="IPR004042">
    <property type="entry name" value="Intein_endonuc_central"/>
</dbReference>
<gene>
    <name evidence="3" type="ORF">ENV82_00420</name>
</gene>
<feature type="domain" description="DOD-type homing endonuclease" evidence="2">
    <location>
        <begin position="137"/>
        <end position="273"/>
    </location>
</feature>
<dbReference type="InterPro" id="IPR027434">
    <property type="entry name" value="Homing_endonucl"/>
</dbReference>
<evidence type="ECO:0000313" key="3">
    <source>
        <dbReference type="EMBL" id="HGW59898.1"/>
    </source>
</evidence>
<accession>A0A7C4XTN8</accession>
<comment type="caution">
    <text evidence="3">The sequence shown here is derived from an EMBL/GenBank/DDBJ whole genome shotgun (WGS) entry which is preliminary data.</text>
</comment>
<sequence length="317" mass="36594">MAGDWRVGLAKAIEVLKSDANPAKRPEVREKISEASKRMWNDPEFREQTGKKISEAKGRMFTKEELEELYLNQKKSMADIAKEKGCSQGGVEYLLEKYKIPRRNYKEAYKIVYRKKPELSQPKLKIDLKPSNNLAYILGVLLGDGWVIRQDYSMGLGVTKKEFAESFANALRAIGLNPNVYKQDKKLFQKVSPNANDIWMVRGRSKQFYEWYKGLNLEKIKEVIKGYEVDFIRGFYESEGSCRLSGKRSEVAVHNTDRDLIIFISGLLTGLGFHYSITKTDRRNSNWKDLYHLNILGQKEEKFKFLKTINPVIKGGN</sequence>
<evidence type="ECO:0000259" key="2">
    <source>
        <dbReference type="PROSITE" id="PS50819"/>
    </source>
</evidence>
<dbReference type="PROSITE" id="PS50819">
    <property type="entry name" value="INTEIN_ENDONUCLEASE"/>
    <property type="match status" value="1"/>
</dbReference>
<dbReference type="InterPro" id="IPR004860">
    <property type="entry name" value="LAGLIDADG_dom"/>
</dbReference>